<dbReference type="InterPro" id="IPR051745">
    <property type="entry name" value="Intracell_Transport_Effector"/>
</dbReference>
<protein>
    <submittedName>
        <fullName evidence="2">Uncharacterized protein</fullName>
    </submittedName>
</protein>
<evidence type="ECO:0000256" key="1">
    <source>
        <dbReference type="SAM" id="MobiDB-lite"/>
    </source>
</evidence>
<dbReference type="Proteomes" id="UP000749559">
    <property type="component" value="Unassembled WGS sequence"/>
</dbReference>
<comment type="caution">
    <text evidence="2">The sequence shown here is derived from an EMBL/GenBank/DDBJ whole genome shotgun (WGS) entry which is preliminary data.</text>
</comment>
<dbReference type="SUPFAM" id="SSF57903">
    <property type="entry name" value="FYVE/PHD zinc finger"/>
    <property type="match status" value="1"/>
</dbReference>
<proteinExistence type="predicted"/>
<dbReference type="OrthoDB" id="10072397at2759"/>
<dbReference type="InterPro" id="IPR041282">
    <property type="entry name" value="FYVE_2"/>
</dbReference>
<name>A0A8J1TLW2_OWEFU</name>
<dbReference type="GO" id="GO:0030864">
    <property type="term" value="C:cortical actin cytoskeleton"/>
    <property type="evidence" value="ECO:0007669"/>
    <property type="project" value="TreeGrafter"/>
</dbReference>
<keyword evidence="3" id="KW-1185">Reference proteome</keyword>
<dbReference type="InterPro" id="IPR013083">
    <property type="entry name" value="Znf_RING/FYVE/PHD"/>
</dbReference>
<dbReference type="InterPro" id="IPR011011">
    <property type="entry name" value="Znf_FYVE_PHD"/>
</dbReference>
<dbReference type="PANTHER" id="PTHR14555:SF3">
    <property type="entry name" value="RABBD DOMAIN-CONTAINING PROTEIN"/>
    <property type="match status" value="1"/>
</dbReference>
<dbReference type="GO" id="GO:0017022">
    <property type="term" value="F:myosin binding"/>
    <property type="evidence" value="ECO:0007669"/>
    <property type="project" value="TreeGrafter"/>
</dbReference>
<dbReference type="GO" id="GO:0003779">
    <property type="term" value="F:actin binding"/>
    <property type="evidence" value="ECO:0007669"/>
    <property type="project" value="TreeGrafter"/>
</dbReference>
<dbReference type="AlphaFoldDB" id="A0A8J1TLW2"/>
<accession>A0A8J1TLW2</accession>
<evidence type="ECO:0000313" key="2">
    <source>
        <dbReference type="EMBL" id="CAH1802527.1"/>
    </source>
</evidence>
<feature type="compositionally biased region" description="Basic and acidic residues" evidence="1">
    <location>
        <begin position="181"/>
        <end position="195"/>
    </location>
</feature>
<dbReference type="Gene3D" id="3.30.40.10">
    <property type="entry name" value="Zinc/RING finger domain, C3HC4 (zinc finger)"/>
    <property type="match status" value="1"/>
</dbReference>
<dbReference type="EMBL" id="CAIIXF020000012">
    <property type="protein sequence ID" value="CAH1802527.1"/>
    <property type="molecule type" value="Genomic_DNA"/>
</dbReference>
<dbReference type="Pfam" id="PF02318">
    <property type="entry name" value="FYVE_2"/>
    <property type="match status" value="1"/>
</dbReference>
<feature type="region of interest" description="Disordered" evidence="1">
    <location>
        <begin position="160"/>
        <end position="196"/>
    </location>
</feature>
<evidence type="ECO:0000313" key="3">
    <source>
        <dbReference type="Proteomes" id="UP000749559"/>
    </source>
</evidence>
<gene>
    <name evidence="2" type="ORF">OFUS_LOCUS26196</name>
</gene>
<reference evidence="2" key="1">
    <citation type="submission" date="2022-03" db="EMBL/GenBank/DDBJ databases">
        <authorList>
            <person name="Martin C."/>
        </authorList>
    </citation>
    <scope>NUCLEOTIDE SEQUENCE</scope>
</reference>
<organism evidence="2 3">
    <name type="scientific">Owenia fusiformis</name>
    <name type="common">Polychaete worm</name>
    <dbReference type="NCBI Taxonomy" id="6347"/>
    <lineage>
        <taxon>Eukaryota</taxon>
        <taxon>Metazoa</taxon>
        <taxon>Spiralia</taxon>
        <taxon>Lophotrochozoa</taxon>
        <taxon>Annelida</taxon>
        <taxon>Polychaeta</taxon>
        <taxon>Sedentaria</taxon>
        <taxon>Canalipalpata</taxon>
        <taxon>Sabellida</taxon>
        <taxon>Oweniida</taxon>
        <taxon>Oweniidae</taxon>
        <taxon>Owenia</taxon>
    </lineage>
</organism>
<sequence length="338" mass="38966">MELEDLSDMECGWILNVVQRDFELRDKHDCVVRKDDEALVKKMETCREHNNKNPDFNQKYCTWCFSRFFIFFNPKTKCEMCTYMMCNKCRTYNKDKKCYICYVCQKSLDIQSRNMIFYNRKLLSKFLQTGSEVVVAAYRSRMREKASLLEITDDISESDLDNDSKSIDSGYGHGGGSIRAENSKKPGMDFSDGHHGTSNGIWPIREESSDIEIEFHNAYDDLDLDTIVGLNSTSSEYPNNNDKVEGKRECLHGDDDKYIDSLGANNNLTTHPDLDGLFLSRQSANQDVLRHNPSVEEMINPGFKRSKVFMPGIHHVNCKLCSMRYSKDSSSNSRRLTL</sequence>
<dbReference type="PANTHER" id="PTHR14555">
    <property type="entry name" value="MYELIN-ASSOCIATED OLIGODENDROCYTIC BASIC PROTEIN MOBP -RELATED"/>
    <property type="match status" value="1"/>
</dbReference>